<dbReference type="AlphaFoldDB" id="A0AAN9A883"/>
<dbReference type="GO" id="GO:0005085">
    <property type="term" value="F:guanyl-nucleotide exchange factor activity"/>
    <property type="evidence" value="ECO:0007669"/>
    <property type="project" value="TreeGrafter"/>
</dbReference>
<dbReference type="PRINTS" id="PR00633">
    <property type="entry name" value="RCCNDNSATION"/>
</dbReference>
<evidence type="ECO:0000313" key="2">
    <source>
        <dbReference type="EMBL" id="KAK7084561.1"/>
    </source>
</evidence>
<feature type="repeat" description="RCC1" evidence="1">
    <location>
        <begin position="254"/>
        <end position="306"/>
    </location>
</feature>
<dbReference type="PANTHER" id="PTHR46337">
    <property type="entry name" value="RCC1-LIKE G EXCHANGING FACTOR-LIKE PROTEIN"/>
    <property type="match status" value="1"/>
</dbReference>
<accession>A0AAN9A883</accession>
<dbReference type="PANTHER" id="PTHR46337:SF1">
    <property type="entry name" value="RCC1-LIKE G EXCHANGING FACTOR-LIKE PROTEIN"/>
    <property type="match status" value="1"/>
</dbReference>
<evidence type="ECO:0000256" key="1">
    <source>
        <dbReference type="PROSITE-ProRule" id="PRU00235"/>
    </source>
</evidence>
<proteinExistence type="predicted"/>
<comment type="caution">
    <text evidence="2">The sequence shown here is derived from an EMBL/GenBank/DDBJ whole genome shotgun (WGS) entry which is preliminary data.</text>
</comment>
<organism evidence="2 3">
    <name type="scientific">Halocaridina rubra</name>
    <name type="common">Hawaiian red shrimp</name>
    <dbReference type="NCBI Taxonomy" id="373956"/>
    <lineage>
        <taxon>Eukaryota</taxon>
        <taxon>Metazoa</taxon>
        <taxon>Ecdysozoa</taxon>
        <taxon>Arthropoda</taxon>
        <taxon>Crustacea</taxon>
        <taxon>Multicrustacea</taxon>
        <taxon>Malacostraca</taxon>
        <taxon>Eumalacostraca</taxon>
        <taxon>Eucarida</taxon>
        <taxon>Decapoda</taxon>
        <taxon>Pleocyemata</taxon>
        <taxon>Caridea</taxon>
        <taxon>Atyoidea</taxon>
        <taxon>Atyidae</taxon>
        <taxon>Halocaridina</taxon>
    </lineage>
</organism>
<dbReference type="GO" id="GO:0070131">
    <property type="term" value="P:positive regulation of mitochondrial translation"/>
    <property type="evidence" value="ECO:0007669"/>
    <property type="project" value="TreeGrafter"/>
</dbReference>
<feature type="repeat" description="RCC1" evidence="1">
    <location>
        <begin position="307"/>
        <end position="359"/>
    </location>
</feature>
<dbReference type="InterPro" id="IPR009091">
    <property type="entry name" value="RCC1/BLIP-II"/>
</dbReference>
<protein>
    <submittedName>
        <fullName evidence="2">Williams-Beuren syndrome chromosome region 16 protein</fullName>
    </submittedName>
</protein>
<dbReference type="Pfam" id="PF00415">
    <property type="entry name" value="RCC1"/>
    <property type="match status" value="3"/>
</dbReference>
<dbReference type="Gene3D" id="2.130.10.30">
    <property type="entry name" value="Regulator of chromosome condensation 1/beta-lactamase-inhibitor protein II"/>
    <property type="match status" value="2"/>
</dbReference>
<sequence length="469" mass="51672">MMVTSARIRISSAVTQCFPRVLGLSPLDKDSIIRQHVRWKKIKHRKPLDPQHADDIQEFQYVGSRSKPDTLLYVWGVADHGGLGRPSFVRPDPKKRQHHMAYRYSPHRLNFGEYYKVVDIACGYGFTVFAVEDCEQASCFGTGLNTDCQIGTQEPRQGNPLGMLIAPAPIEVPLNKSSNILKVACGRAHTVMLSDNAEVWTVGNNAYGQCGRPVITSEDYSKGGVYHRLQELSGLQIHQIECGQDTSFFLSKDGVVYSCGWGADGQTGRGHYNNEPRVGPVVGDIVGENIVKVSCRADCALALNDKGDVFGWGNNEYHQLGSITDEMQMHTAKKLHLPDVGRIIDIASSGTMCLVLNEYGQVFSWGFGVLGKGPNVSFSRTPTLIPSTLFGQTQLTPDAKVTNIYCGINIFAAVNNYNSLFTWGKNPGGCLGLRHLKDQYFPFRVALMGQILKVSCGIDHMAALVRELI</sequence>
<feature type="repeat" description="RCC1" evidence="1">
    <location>
        <begin position="70"/>
        <end position="133"/>
    </location>
</feature>
<dbReference type="Pfam" id="PF13540">
    <property type="entry name" value="RCC1_2"/>
    <property type="match status" value="2"/>
</dbReference>
<dbReference type="GO" id="GO:0019843">
    <property type="term" value="F:rRNA binding"/>
    <property type="evidence" value="ECO:0007669"/>
    <property type="project" value="TreeGrafter"/>
</dbReference>
<dbReference type="GO" id="GO:0005743">
    <property type="term" value="C:mitochondrial inner membrane"/>
    <property type="evidence" value="ECO:0007669"/>
    <property type="project" value="TreeGrafter"/>
</dbReference>
<dbReference type="PROSITE" id="PS50012">
    <property type="entry name" value="RCC1_3"/>
    <property type="match status" value="5"/>
</dbReference>
<name>A0AAN9A883_HALRR</name>
<evidence type="ECO:0000313" key="3">
    <source>
        <dbReference type="Proteomes" id="UP001381693"/>
    </source>
</evidence>
<dbReference type="EMBL" id="JAXCGZ010002049">
    <property type="protein sequence ID" value="KAK7084561.1"/>
    <property type="molecule type" value="Genomic_DNA"/>
</dbReference>
<feature type="repeat" description="RCC1" evidence="1">
    <location>
        <begin position="418"/>
        <end position="467"/>
    </location>
</feature>
<keyword evidence="3" id="KW-1185">Reference proteome</keyword>
<dbReference type="InterPro" id="IPR053035">
    <property type="entry name" value="Mitochondrial_GEF_domain"/>
</dbReference>
<dbReference type="SUPFAM" id="SSF50985">
    <property type="entry name" value="RCC1/BLIP-II"/>
    <property type="match status" value="1"/>
</dbReference>
<dbReference type="InterPro" id="IPR000408">
    <property type="entry name" value="Reg_chr_condens"/>
</dbReference>
<reference evidence="2 3" key="1">
    <citation type="submission" date="2023-11" db="EMBL/GenBank/DDBJ databases">
        <title>Halocaridina rubra genome assembly.</title>
        <authorList>
            <person name="Smith C."/>
        </authorList>
    </citation>
    <scope>NUCLEOTIDE SEQUENCE [LARGE SCALE GENOMIC DNA]</scope>
    <source>
        <strain evidence="2">EP-1</strain>
        <tissue evidence="2">Whole</tissue>
    </source>
</reference>
<feature type="repeat" description="RCC1" evidence="1">
    <location>
        <begin position="137"/>
        <end position="196"/>
    </location>
</feature>
<dbReference type="Proteomes" id="UP001381693">
    <property type="component" value="Unassembled WGS sequence"/>
</dbReference>
<gene>
    <name evidence="2" type="primary">WBSCR16</name>
    <name evidence="2" type="ORF">SK128_022711</name>
</gene>